<name>A0ABD2AZW5_VESMC</name>
<protein>
    <recommendedName>
        <fullName evidence="2">CABIT domain-containing protein</fullName>
    </recommendedName>
</protein>
<organism evidence="3 4">
    <name type="scientific">Vespula maculifrons</name>
    <name type="common">Eastern yellow jacket</name>
    <name type="synonym">Wasp</name>
    <dbReference type="NCBI Taxonomy" id="7453"/>
    <lineage>
        <taxon>Eukaryota</taxon>
        <taxon>Metazoa</taxon>
        <taxon>Ecdysozoa</taxon>
        <taxon>Arthropoda</taxon>
        <taxon>Hexapoda</taxon>
        <taxon>Insecta</taxon>
        <taxon>Pterygota</taxon>
        <taxon>Neoptera</taxon>
        <taxon>Endopterygota</taxon>
        <taxon>Hymenoptera</taxon>
        <taxon>Apocrita</taxon>
        <taxon>Aculeata</taxon>
        <taxon>Vespoidea</taxon>
        <taxon>Vespidae</taxon>
        <taxon>Vespinae</taxon>
        <taxon>Vespula</taxon>
    </lineage>
</organism>
<dbReference type="Pfam" id="PF12736">
    <property type="entry name" value="CABIT"/>
    <property type="match status" value="1"/>
</dbReference>
<dbReference type="AlphaFoldDB" id="A0ABD2AZW5"/>
<dbReference type="Proteomes" id="UP001607303">
    <property type="component" value="Unassembled WGS sequence"/>
</dbReference>
<accession>A0ABD2AZW5</accession>
<feature type="region of interest" description="Disordered" evidence="1">
    <location>
        <begin position="548"/>
        <end position="584"/>
    </location>
</feature>
<keyword evidence="4" id="KW-1185">Reference proteome</keyword>
<evidence type="ECO:0000313" key="4">
    <source>
        <dbReference type="Proteomes" id="UP001607303"/>
    </source>
</evidence>
<feature type="compositionally biased region" description="Polar residues" evidence="1">
    <location>
        <begin position="1"/>
        <end position="14"/>
    </location>
</feature>
<feature type="compositionally biased region" description="Polar residues" evidence="1">
    <location>
        <begin position="570"/>
        <end position="582"/>
    </location>
</feature>
<evidence type="ECO:0000313" key="3">
    <source>
        <dbReference type="EMBL" id="KAL2726167.1"/>
    </source>
</evidence>
<proteinExistence type="predicted"/>
<dbReference type="InterPro" id="IPR025946">
    <property type="entry name" value="CABIT_dom"/>
</dbReference>
<evidence type="ECO:0000256" key="1">
    <source>
        <dbReference type="SAM" id="MobiDB-lite"/>
    </source>
</evidence>
<gene>
    <name evidence="3" type="ORF">V1477_017981</name>
</gene>
<evidence type="ECO:0000259" key="2">
    <source>
        <dbReference type="Pfam" id="PF12736"/>
    </source>
</evidence>
<reference evidence="3 4" key="1">
    <citation type="journal article" date="2024" name="Ann. Entomol. Soc. Am.">
        <title>Genomic analyses of the southern and eastern yellowjacket wasps (Hymenoptera: Vespidae) reveal evolutionary signatures of social life.</title>
        <authorList>
            <person name="Catto M.A."/>
            <person name="Caine P.B."/>
            <person name="Orr S.E."/>
            <person name="Hunt B.G."/>
            <person name="Goodisman M.A.D."/>
        </authorList>
    </citation>
    <scope>NUCLEOTIDE SEQUENCE [LARGE SCALE GENOMIC DNA]</scope>
    <source>
        <strain evidence="3">232</strain>
        <tissue evidence="3">Head and thorax</tissue>
    </source>
</reference>
<dbReference type="EMBL" id="JAYRBN010000109">
    <property type="protein sequence ID" value="KAL2726167.1"/>
    <property type="molecule type" value="Genomic_DNA"/>
</dbReference>
<feature type="region of interest" description="Disordered" evidence="1">
    <location>
        <begin position="1"/>
        <end position="40"/>
    </location>
</feature>
<sequence length="1240" mass="139704">MSSNGEFSTMSSEEMPSLPKSLPSSREATAEGSSGSSGGYMPLREFLDRFSLPRVVRLEGTSGRPVLLYKQQQRSLRVTATLLIHRYRHDVKVGPEIVIPEGYPEVQGIDCEIDGTRYLVFSLQLIPGKLCNNMRGDRGELYNSLINSYLLRGNVTQAYVDKITREDSARGSRFQGPIARMDDIAQITSSRLTTIRESPCKRLRAPVYRWFSVISGNNTTGSARVYRRVESLVRAGVPAFLLAAPLRAYTLTHSKMENGNLRAHYTKTTIRAGEILRLIAVFQDTRKCTSVTFGISGGSSERDQYAQCLDPHGREVFAPLSARGEFYAICQNGSTDTGSDAVLYKVHHLAKRPLPLRVRLIAGPLPVPLPREYGGLMQLESSTRGPIVLGCIVPERPVHNPEMLELVVSGNGAPRVRRARLGYPSEARLLASPKMQRLLAACSRAVGDRATEPRVAPLKLHPSTENLKEMHLKKIKPKPETRPILQSLRDGLEQLKKTTVRERSRTRQNSGNGFLERISKLAQGSRSRNPAKKSASFTFAVRPEVAMKSQERYSSLEPETTSRQSRVDSSKQPVQRSVSTSVLEVPPTSVELQPNYSRVRDSLTPLPPVPQPTKPKADEIYAEICDNNTTVQIQNCPGSHVMASIKIIVKGNDAPLEEQNPIRKNRYINSIIINDQIDSIISTEDEEYHEPRCLFFNSNIPFKIGIPKAKVFPLPVSAAPRISLCPNIAGAKKKNITSLLENNAKRRHAMYKKANKVISTPIESEFPNSSLSMSDIKHSSSDGVKQINTSGIKRIASDSSTNNKKIKRKRRVRKLYKKAAYYNKKGRRLILSETSNSEWETQSIDTYTDKIKLLQTKEKKNQQEIPYKLYETPERIRDAKYNDHNNFLLSPSLISLRSNNNSPNKDIVDKEDDLVFLDEDNKEIDRISPIFVRSNQVKKYPSAREKTSAKKLLVNRESGNWLVDVRIPTNSADLLWDKYISEHSDEFPQHFRSSNIYKADTKKIDTESDTDTDVGDILNILDGEKLKLLKTRELSRIKGSFNKRTGLLTTNNDKIVYISDNESDSKSCKSKWRRGKWIKKKEKLMFSSSDSTDCEIEKQNGKLMSFKEFNAKLKMNRPNRDSNRKMKRYLSSRNKNHVCTSLASSSTMSKGNSKVKIKSMMSLKAVHYKRQSSGNYHITTIESSSSCTKKILPEFRIFCVVGKGSLDTIEAFKLAVGGSKNSTVRFLKFPNALRLDLVER</sequence>
<feature type="region of interest" description="Disordered" evidence="1">
    <location>
        <begin position="493"/>
        <end position="516"/>
    </location>
</feature>
<feature type="domain" description="CABIT" evidence="2">
    <location>
        <begin position="266"/>
        <end position="409"/>
    </location>
</feature>
<feature type="compositionally biased region" description="Basic and acidic residues" evidence="1">
    <location>
        <begin position="493"/>
        <end position="505"/>
    </location>
</feature>
<comment type="caution">
    <text evidence="3">The sequence shown here is derived from an EMBL/GenBank/DDBJ whole genome shotgun (WGS) entry which is preliminary data.</text>
</comment>